<proteinExistence type="predicted"/>
<dbReference type="EMBL" id="DACTCB010000011">
    <property type="protein sequence ID" value="HAT4308332.1"/>
    <property type="molecule type" value="Genomic_DNA"/>
</dbReference>
<gene>
    <name evidence="1" type="ORF">I9080_002143</name>
</gene>
<accession>A0A8H9QY90</accession>
<name>A0A8H9QY90_CLOPF</name>
<comment type="caution">
    <text evidence="1">The sequence shown here is derived from an EMBL/GenBank/DDBJ whole genome shotgun (WGS) entry which is preliminary data.</text>
</comment>
<evidence type="ECO:0000313" key="1">
    <source>
        <dbReference type="EMBL" id="HAT4308332.1"/>
    </source>
</evidence>
<sequence>MNNNKCFKYAKMTLSDNLSVIIDADEYKYVTNYYNDTEKIRVDLTDNSYLDSENLKIVYGALIKQEYVQLDEALIESKRSIGHTLGYIDYSNNSCILSELVDLKIYRSNLEDRVPFAALIKTSLQFSEEPLKEKSLFTRYSNLTCMKNILNRQFILSCAYEFSAKDITKSNWTEYINNRKVLYVFKNSKLQYQIELVLNYDLRTN</sequence>
<reference evidence="1" key="1">
    <citation type="journal article" date="2018" name="Genome Biol.">
        <title>SKESA: strategic k-mer extension for scrupulous assemblies.</title>
        <authorList>
            <person name="Souvorov A."/>
            <person name="Agarwala R."/>
            <person name="Lipman D.J."/>
        </authorList>
    </citation>
    <scope>NUCLEOTIDE SEQUENCE</scope>
    <source>
        <strain evidence="1">C8</strain>
    </source>
</reference>
<protein>
    <submittedName>
        <fullName evidence="1">Uncharacterized protein</fullName>
    </submittedName>
</protein>
<organism evidence="1">
    <name type="scientific">Clostridium perfringens</name>
    <dbReference type="NCBI Taxonomy" id="1502"/>
    <lineage>
        <taxon>Bacteria</taxon>
        <taxon>Bacillati</taxon>
        <taxon>Bacillota</taxon>
        <taxon>Clostridia</taxon>
        <taxon>Eubacteriales</taxon>
        <taxon>Clostridiaceae</taxon>
        <taxon>Clostridium</taxon>
    </lineage>
</organism>
<dbReference type="AlphaFoldDB" id="A0A8H9QY90"/>
<reference evidence="1" key="2">
    <citation type="submission" date="2020-07" db="EMBL/GenBank/DDBJ databases">
        <authorList>
            <consortium name="NCBI Pathogen Detection Project"/>
        </authorList>
    </citation>
    <scope>NUCLEOTIDE SEQUENCE</scope>
    <source>
        <strain evidence="1">C8</strain>
    </source>
</reference>
<dbReference type="Proteomes" id="UP000859547">
    <property type="component" value="Unassembled WGS sequence"/>
</dbReference>